<feature type="region of interest" description="Disordered" evidence="1">
    <location>
        <begin position="67"/>
        <end position="89"/>
    </location>
</feature>
<organism evidence="2 3">
    <name type="scientific">Mycoplasma haemocanis (strain Illinois)</name>
    <dbReference type="NCBI Taxonomy" id="1111676"/>
    <lineage>
        <taxon>Bacteria</taxon>
        <taxon>Bacillati</taxon>
        <taxon>Mycoplasmatota</taxon>
        <taxon>Mollicutes</taxon>
        <taxon>Mycoplasmataceae</taxon>
        <taxon>Mycoplasma</taxon>
    </lineage>
</organism>
<protein>
    <recommendedName>
        <fullName evidence="4">Lipoprotein</fullName>
    </recommendedName>
</protein>
<gene>
    <name evidence="2" type="ordered locus">MHC_01935</name>
</gene>
<reference evidence="2 3" key="1">
    <citation type="journal article" date="2012" name="J. Bacteriol.">
        <title>Complete genome sequence of Mycoplasma haemocanis strain Illinois.</title>
        <authorList>
            <person name="do Nascimento N.C."/>
            <person name="Guimaraes A.M."/>
            <person name="Santos A.P."/>
            <person name="Sanmiguel P.J."/>
            <person name="Messick J.B."/>
        </authorList>
    </citation>
    <scope>NUCLEOTIDE SEQUENCE [LARGE SCALE GENOMIC DNA]</scope>
    <source>
        <strain evidence="2 3">Illinois</strain>
    </source>
</reference>
<dbReference type="STRING" id="1111676.MHC_01935"/>
<accession>H6N6I1</accession>
<name>H6N6I1_MYCHN</name>
<dbReference type="KEGG" id="mhe:MHC_01935"/>
<evidence type="ECO:0000256" key="1">
    <source>
        <dbReference type="SAM" id="MobiDB-lite"/>
    </source>
</evidence>
<dbReference type="HOGENOM" id="CLU_096783_0_0_14"/>
<dbReference type="EMBL" id="CP003199">
    <property type="protein sequence ID" value="AEW45253.2"/>
    <property type="molecule type" value="Genomic_DNA"/>
</dbReference>
<dbReference type="PROSITE" id="PS51257">
    <property type="entry name" value="PROKAR_LIPOPROTEIN"/>
    <property type="match status" value="1"/>
</dbReference>
<evidence type="ECO:0000313" key="3">
    <source>
        <dbReference type="Proteomes" id="UP000009135"/>
    </source>
</evidence>
<keyword evidence="3" id="KW-1185">Reference proteome</keyword>
<evidence type="ECO:0008006" key="4">
    <source>
        <dbReference type="Google" id="ProtNLM"/>
    </source>
</evidence>
<evidence type="ECO:0000313" key="2">
    <source>
        <dbReference type="EMBL" id="AEW45253.2"/>
    </source>
</evidence>
<proteinExistence type="predicted"/>
<feature type="compositionally biased region" description="Basic and acidic residues" evidence="1">
    <location>
        <begin position="67"/>
        <end position="77"/>
    </location>
</feature>
<dbReference type="Proteomes" id="UP000009135">
    <property type="component" value="Chromosome"/>
</dbReference>
<sequence length="209" mass="23685">MQRTKRIMTVPWKICLGCVSVAGVSCAGYFGLKSLNTKESFKDKYELSVKSFFDDTATVNRKLESLKKEASHPKHPDLQNAKQKKKDQKEDEAKFAFKKGCKLIHSEPIGSPYFDDFKNYCSFNNGDKIESGKTLVDKNTDFDGHWNSFNQKAVKDLQEGFLDIHKTKSQNVDNAWKGKMLGECKRLSTEIFSGEIPNFKEFCTKAVGG</sequence>
<dbReference type="AlphaFoldDB" id="H6N6I1"/>